<evidence type="ECO:0000259" key="4">
    <source>
        <dbReference type="PROSITE" id="PS50053"/>
    </source>
</evidence>
<feature type="domain" description="Ubiquitin-like" evidence="4">
    <location>
        <begin position="482"/>
        <end position="557"/>
    </location>
</feature>
<dbReference type="GO" id="GO:0003729">
    <property type="term" value="F:mRNA binding"/>
    <property type="evidence" value="ECO:0007669"/>
    <property type="project" value="UniProtKB-ARBA"/>
</dbReference>
<dbReference type="SMART" id="SM00213">
    <property type="entry name" value="UBQ"/>
    <property type="match status" value="8"/>
</dbReference>
<dbReference type="PROSITE" id="PS00299">
    <property type="entry name" value="UBIQUITIN_1"/>
    <property type="match status" value="1"/>
</dbReference>
<feature type="domain" description="Ubiquitin-like" evidence="4">
    <location>
        <begin position="571"/>
        <end position="637"/>
    </location>
</feature>
<keyword evidence="7" id="KW-1185">Reference proteome</keyword>
<dbReference type="PRINTS" id="PR00348">
    <property type="entry name" value="UBIQUITIN"/>
</dbReference>
<keyword evidence="1" id="KW-1017">Isopeptide bond</keyword>
<dbReference type="PANTHER" id="PTHR10666">
    <property type="entry name" value="UBIQUITIN"/>
    <property type="match status" value="1"/>
</dbReference>
<dbReference type="EMBL" id="JAUUTY010000004">
    <property type="protein sequence ID" value="KAK1642795.1"/>
    <property type="molecule type" value="Genomic_DNA"/>
</dbReference>
<dbReference type="Proteomes" id="UP001231189">
    <property type="component" value="Unassembled WGS sequence"/>
</dbReference>
<feature type="domain" description="Ubiquitin-like" evidence="4">
    <location>
        <begin position="258"/>
        <end position="329"/>
    </location>
</feature>
<keyword evidence="3" id="KW-0479">Metal-binding</keyword>
<dbReference type="PROSITE" id="PS50053">
    <property type="entry name" value="UBIQUITIN_2"/>
    <property type="match status" value="7"/>
</dbReference>
<dbReference type="Gene3D" id="3.10.20.90">
    <property type="entry name" value="Phosphatidylinositol 3-kinase Catalytic Subunit, Chain A, domain 1"/>
    <property type="match status" value="8"/>
</dbReference>
<dbReference type="AlphaFoldDB" id="A0AAD8S1K8"/>
<comment type="caution">
    <text evidence="6">The sequence shown here is derived from an EMBL/GenBank/DDBJ whole genome shotgun (WGS) entry which is preliminary data.</text>
</comment>
<evidence type="ECO:0008006" key="8">
    <source>
        <dbReference type="Google" id="ProtNLM"/>
    </source>
</evidence>
<evidence type="ECO:0000259" key="5">
    <source>
        <dbReference type="PROSITE" id="PS50089"/>
    </source>
</evidence>
<dbReference type="Gene3D" id="3.30.40.10">
    <property type="entry name" value="Zinc/RING finger domain, C3HC4 (zinc finger)"/>
    <property type="match status" value="1"/>
</dbReference>
<evidence type="ECO:0000313" key="6">
    <source>
        <dbReference type="EMBL" id="KAK1642795.1"/>
    </source>
</evidence>
<keyword evidence="3" id="KW-0863">Zinc-finger</keyword>
<dbReference type="InterPro" id="IPR029071">
    <property type="entry name" value="Ubiquitin-like_domsf"/>
</dbReference>
<evidence type="ECO:0000313" key="7">
    <source>
        <dbReference type="Proteomes" id="UP001231189"/>
    </source>
</evidence>
<dbReference type="SUPFAM" id="SSF57850">
    <property type="entry name" value="RING/U-box"/>
    <property type="match status" value="1"/>
</dbReference>
<organism evidence="6 7">
    <name type="scientific">Lolium multiflorum</name>
    <name type="common">Italian ryegrass</name>
    <name type="synonym">Lolium perenne subsp. multiflorum</name>
    <dbReference type="NCBI Taxonomy" id="4521"/>
    <lineage>
        <taxon>Eukaryota</taxon>
        <taxon>Viridiplantae</taxon>
        <taxon>Streptophyta</taxon>
        <taxon>Embryophyta</taxon>
        <taxon>Tracheophyta</taxon>
        <taxon>Spermatophyta</taxon>
        <taxon>Magnoliopsida</taxon>
        <taxon>Liliopsida</taxon>
        <taxon>Poales</taxon>
        <taxon>Poaceae</taxon>
        <taxon>BOP clade</taxon>
        <taxon>Pooideae</taxon>
        <taxon>Poodae</taxon>
        <taxon>Poeae</taxon>
        <taxon>Poeae Chloroplast Group 2 (Poeae type)</taxon>
        <taxon>Loliodinae</taxon>
        <taxon>Loliinae</taxon>
        <taxon>Lolium</taxon>
    </lineage>
</organism>
<keyword evidence="2" id="KW-0832">Ubl conjugation</keyword>
<reference evidence="6" key="1">
    <citation type="submission" date="2023-07" db="EMBL/GenBank/DDBJ databases">
        <title>A chromosome-level genome assembly of Lolium multiflorum.</title>
        <authorList>
            <person name="Chen Y."/>
            <person name="Copetti D."/>
            <person name="Kolliker R."/>
            <person name="Studer B."/>
        </authorList>
    </citation>
    <scope>NUCLEOTIDE SEQUENCE</scope>
    <source>
        <strain evidence="6">02402/16</strain>
        <tissue evidence="6">Leaf</tissue>
    </source>
</reference>
<keyword evidence="3" id="KW-0862">Zinc</keyword>
<feature type="domain" description="RING-type" evidence="5">
    <location>
        <begin position="41"/>
        <end position="91"/>
    </location>
</feature>
<dbReference type="GO" id="GO:0008270">
    <property type="term" value="F:zinc ion binding"/>
    <property type="evidence" value="ECO:0007669"/>
    <property type="project" value="UniProtKB-KW"/>
</dbReference>
<dbReference type="SUPFAM" id="SSF54236">
    <property type="entry name" value="Ubiquitin-like"/>
    <property type="match status" value="8"/>
</dbReference>
<evidence type="ECO:0000256" key="3">
    <source>
        <dbReference type="PROSITE-ProRule" id="PRU00175"/>
    </source>
</evidence>
<name>A0AAD8S1K8_LOLMU</name>
<evidence type="ECO:0000256" key="1">
    <source>
        <dbReference type="ARBA" id="ARBA00022499"/>
    </source>
</evidence>
<gene>
    <name evidence="6" type="ORF">QYE76_060600</name>
</gene>
<feature type="domain" description="Ubiquitin-like" evidence="4">
    <location>
        <begin position="338"/>
        <end position="407"/>
    </location>
</feature>
<accession>A0AAD8S1K8</accession>
<sequence>MARDATTHQEQEEQLAGAMVQCSVENKPADAVVERSPVAACCVCMEPWTSDGEHRACCLVLCGHVYGRSCLETMLRRCGEGPGRRPKCPQCGQCFGRKDIRDIYMTEYQWDDCGHNKIYVEIHKGRTITLEVGILDTVESVKAKIQDKERIPPNQQSLSFADNVLREGHTLGEYNIQNECTLLLNFKLQIFVKTLAGKAIPLMVNSFHTIWFVKMQVKDKHCGFIFNGEELLDSFTLADYGVQNGSILEQDLSVKEKIEIFVTESLTGMNITLKVATIDTINNVKAKIQDKHCFPMDKQHIIFTNRQLDDDYTLADHNIQNKSTLLLVLGNPCPRGKMNIYVKTLKNKIYTLEVESSDTVYDVMAMIHRKSDIPPNVQRLIFLGKLLKVNQTLANYKIQMYSTIYLVPRLGIFVQIHKGKTVTLEVRISDTVDSVKAKIRDMEGIPPNEQHLIYAGYRMEEGHTLGEYSIRKESTILLEFDLQIFVKTLAGKPIPLKVRSLNTICAVNWELQDQYRGLQHKHRGLEDRPGRLIFNGEELLYNFTLADYGIQNGSTLEHDLGVEEKMEISVIETLTGMIFPLEVTAIDTIDNVKANIQDNHGFPMGQQRIIFANRQLEDGLALADHNIQNKSTLLLVLCNPCPRGKMHIYVKTLINKVYTLEVESSDTVYDVMAMIQRKSDIPTNVQRLIFGGKQLEVNQTLTHYNIEMYSVLYLVLRIG</sequence>
<protein>
    <recommendedName>
        <fullName evidence="8">Ubiquitin</fullName>
    </recommendedName>
</protein>
<dbReference type="Pfam" id="PF00240">
    <property type="entry name" value="ubiquitin"/>
    <property type="match status" value="8"/>
</dbReference>
<feature type="domain" description="Ubiquitin-like" evidence="4">
    <location>
        <begin position="116"/>
        <end position="187"/>
    </location>
</feature>
<dbReference type="InterPro" id="IPR000626">
    <property type="entry name" value="Ubiquitin-like_dom"/>
</dbReference>
<proteinExistence type="predicted"/>
<dbReference type="InterPro" id="IPR019956">
    <property type="entry name" value="Ubiquitin_dom"/>
</dbReference>
<dbReference type="InterPro" id="IPR050158">
    <property type="entry name" value="Ubiquitin_ubiquitin-like"/>
</dbReference>
<evidence type="ECO:0000256" key="2">
    <source>
        <dbReference type="ARBA" id="ARBA00022843"/>
    </source>
</evidence>
<dbReference type="InterPro" id="IPR001841">
    <property type="entry name" value="Znf_RING"/>
</dbReference>
<feature type="domain" description="Ubiquitin-like" evidence="4">
    <location>
        <begin position="410"/>
        <end position="478"/>
    </location>
</feature>
<dbReference type="PROSITE" id="PS50089">
    <property type="entry name" value="ZF_RING_2"/>
    <property type="match status" value="1"/>
</dbReference>
<feature type="domain" description="Ubiquitin-like" evidence="4">
    <location>
        <begin position="646"/>
        <end position="717"/>
    </location>
</feature>
<dbReference type="InterPro" id="IPR019954">
    <property type="entry name" value="Ubiquitin_CS"/>
</dbReference>
<dbReference type="InterPro" id="IPR013083">
    <property type="entry name" value="Znf_RING/FYVE/PHD"/>
</dbReference>